<name>A0ACC1K2M8_9FUNG</name>
<reference evidence="1" key="1">
    <citation type="submission" date="2022-07" db="EMBL/GenBank/DDBJ databases">
        <title>Phylogenomic reconstructions and comparative analyses of Kickxellomycotina fungi.</title>
        <authorList>
            <person name="Reynolds N.K."/>
            <person name="Stajich J.E."/>
            <person name="Barry K."/>
            <person name="Grigoriev I.V."/>
            <person name="Crous P."/>
            <person name="Smith M.E."/>
        </authorList>
    </citation>
    <scope>NUCLEOTIDE SEQUENCE</scope>
    <source>
        <strain evidence="1">CBS 109366</strain>
    </source>
</reference>
<gene>
    <name evidence="1" type="ORF">IWQ57_001894</name>
</gene>
<organism evidence="1 2">
    <name type="scientific">Coemansia nantahalensis</name>
    <dbReference type="NCBI Taxonomy" id="2789366"/>
    <lineage>
        <taxon>Eukaryota</taxon>
        <taxon>Fungi</taxon>
        <taxon>Fungi incertae sedis</taxon>
        <taxon>Zoopagomycota</taxon>
        <taxon>Kickxellomycotina</taxon>
        <taxon>Kickxellomycetes</taxon>
        <taxon>Kickxellales</taxon>
        <taxon>Kickxellaceae</taxon>
        <taxon>Coemansia</taxon>
    </lineage>
</organism>
<dbReference type="EMBL" id="JANBUJ010000418">
    <property type="protein sequence ID" value="KAJ2772144.1"/>
    <property type="molecule type" value="Genomic_DNA"/>
</dbReference>
<comment type="caution">
    <text evidence="1">The sequence shown here is derived from an EMBL/GenBank/DDBJ whole genome shotgun (WGS) entry which is preliminary data.</text>
</comment>
<proteinExistence type="predicted"/>
<evidence type="ECO:0000313" key="1">
    <source>
        <dbReference type="EMBL" id="KAJ2772144.1"/>
    </source>
</evidence>
<keyword evidence="2" id="KW-1185">Reference proteome</keyword>
<sequence length="494" mass="54222">MDTILEWATQFYCASDDHEILADLLPLRARVAGEDPAQAEQAAAGTALEGDSEPLHVALYRLRRAATELGPSYLGLDETEEVLDSQQPWASPLNLQQMAKRTAPSGGQSSGQSGAPLEPFSSPFSSPQRRVRPRTLPSADRAAAAALDVPAMVRRLITVENTRRRYAAEFLLRKNAQGSVAEQSERWQHHFAKRNIAAETKFENILIALKELVVLRAVVDSRVVRIGELRRILARLDDARQPAPRRLDVAQCLAVLNLMFPLDPLQTDARTSPEPATWQQRYACPLRHVPNPRMQLHQLLCEAEAWVRGDERVTASVGSPALQDVGSLLDQLPCVDGNDNDGDGDERGAKRARTSSTHRAASCPTWKAAARGLAWGQLRQSCLSYLRDTEQKIAEQHQAVHPWTAGPDAAAAAAAADGASERVPEYLDGLGDEGLRMSRSIQSENGRLLEEVMRQVGPTSTVLERIARHSRLMKLRFSPYAAYDALARPGPASS</sequence>
<protein>
    <submittedName>
        <fullName evidence="1">Uncharacterized protein</fullName>
    </submittedName>
</protein>
<accession>A0ACC1K2M8</accession>
<evidence type="ECO:0000313" key="2">
    <source>
        <dbReference type="Proteomes" id="UP001140234"/>
    </source>
</evidence>
<dbReference type="Proteomes" id="UP001140234">
    <property type="component" value="Unassembled WGS sequence"/>
</dbReference>